<proteinExistence type="predicted"/>
<sequence length="188" mass="19492">MGAVLADAEALERADLILLRFGGDGPEEGDVIVGVEAAEVAVAGRVRAEHLHLVEEAVAAEQRVGHADAVRLHRVAMLVVAVAHLRVVEVADAALRPVRASGRQGVAAAAQHGKGCVSQGASTNFASINCSAQSIRCASASSHLAAWAFCGWEERSLKISAVGVVLEVDVNGEELFFVDKIGSLLPTA</sequence>
<gene>
    <name evidence="1" type="ORF">ZEAMMB73_Zm00001d018345</name>
</gene>
<evidence type="ECO:0000313" key="1">
    <source>
        <dbReference type="EMBL" id="AQK75682.1"/>
    </source>
</evidence>
<dbReference type="EMBL" id="CM000781">
    <property type="protein sequence ID" value="AQK75682.1"/>
    <property type="molecule type" value="Genomic_DNA"/>
</dbReference>
<accession>A0A1D6HMY4</accession>
<protein>
    <submittedName>
        <fullName evidence="1">Uncharacterized protein</fullName>
    </submittedName>
</protein>
<name>A0A1D6HMY4_MAIZE</name>
<organism evidence="1">
    <name type="scientific">Zea mays</name>
    <name type="common">Maize</name>
    <dbReference type="NCBI Taxonomy" id="4577"/>
    <lineage>
        <taxon>Eukaryota</taxon>
        <taxon>Viridiplantae</taxon>
        <taxon>Streptophyta</taxon>
        <taxon>Embryophyta</taxon>
        <taxon>Tracheophyta</taxon>
        <taxon>Spermatophyta</taxon>
        <taxon>Magnoliopsida</taxon>
        <taxon>Liliopsida</taxon>
        <taxon>Poales</taxon>
        <taxon>Poaceae</taxon>
        <taxon>PACMAD clade</taxon>
        <taxon>Panicoideae</taxon>
        <taxon>Andropogonodae</taxon>
        <taxon>Andropogoneae</taxon>
        <taxon>Tripsacinae</taxon>
        <taxon>Zea</taxon>
    </lineage>
</organism>
<reference evidence="1" key="1">
    <citation type="submission" date="2015-12" db="EMBL/GenBank/DDBJ databases">
        <title>Update maize B73 reference genome by single molecule sequencing technologies.</title>
        <authorList>
            <consortium name="Maize Genome Sequencing Project"/>
            <person name="Ware D."/>
        </authorList>
    </citation>
    <scope>NUCLEOTIDE SEQUENCE</scope>
    <source>
        <tissue evidence="1">Seedling</tissue>
    </source>
</reference>
<dbReference type="AlphaFoldDB" id="A0A1D6HMY4"/>
<dbReference type="ExpressionAtlas" id="A0A1D6HMY4">
    <property type="expression patterns" value="baseline and differential"/>
</dbReference>